<dbReference type="PANTHER" id="PTHR43393:SF3">
    <property type="entry name" value="LYSINE DECARBOXYLASE-LIKE PROTEIN"/>
    <property type="match status" value="1"/>
</dbReference>
<gene>
    <name evidence="1" type="ORF">MNODULE_00730</name>
</gene>
<dbReference type="Pfam" id="PF18306">
    <property type="entry name" value="LDcluster4"/>
    <property type="match status" value="1"/>
</dbReference>
<dbReference type="Gene3D" id="3.40.50.450">
    <property type="match status" value="1"/>
</dbReference>
<organism evidence="1 2">
    <name type="scientific">Candidatus Manganitrophus noduliformans</name>
    <dbReference type="NCBI Taxonomy" id="2606439"/>
    <lineage>
        <taxon>Bacteria</taxon>
        <taxon>Pseudomonadati</taxon>
        <taxon>Nitrospirota</taxon>
        <taxon>Nitrospiria</taxon>
        <taxon>Candidatus Troglogloeales</taxon>
        <taxon>Candidatus Manganitrophaceae</taxon>
        <taxon>Candidatus Manganitrophus</taxon>
    </lineage>
</organism>
<sequence>MRKIIIGVMGPGERAREDHVRNAFELGRLIAQEGWVTLTGGRNAGVMEAASLGAKEAGGLTLGILPTRDRNLISVAVDIPIITDMGSARNNINALTSDLIIACGLGTGTASEVALALKANTPVILLTENEEGKRFFKALKPKLVFIAKEPSEAIQMAKEILSP</sequence>
<dbReference type="SUPFAM" id="SSF102405">
    <property type="entry name" value="MCP/YpsA-like"/>
    <property type="match status" value="1"/>
</dbReference>
<name>A0A7X6I9A8_9BACT</name>
<dbReference type="InterPro" id="IPR041164">
    <property type="entry name" value="LDcluster4"/>
</dbReference>
<proteinExistence type="predicted"/>
<reference evidence="1 2" key="1">
    <citation type="journal article" date="2020" name="Nature">
        <title>Bacterial chemolithoautotrophy via manganese oxidation.</title>
        <authorList>
            <person name="Yu H."/>
            <person name="Leadbetter J.R."/>
        </authorList>
    </citation>
    <scope>NUCLEOTIDE SEQUENCE [LARGE SCALE GENOMIC DNA]</scope>
    <source>
        <strain evidence="1 2">Mn-1</strain>
    </source>
</reference>
<dbReference type="AlphaFoldDB" id="A0A7X6I9A8"/>
<accession>A0A7X6I9A8</accession>
<dbReference type="GO" id="GO:0005829">
    <property type="term" value="C:cytosol"/>
    <property type="evidence" value="ECO:0007669"/>
    <property type="project" value="TreeGrafter"/>
</dbReference>
<evidence type="ECO:0000313" key="2">
    <source>
        <dbReference type="Proteomes" id="UP000534783"/>
    </source>
</evidence>
<dbReference type="InterPro" id="IPR052341">
    <property type="entry name" value="LOG_family_nucleotidases"/>
</dbReference>
<dbReference type="Proteomes" id="UP000534783">
    <property type="component" value="Unassembled WGS sequence"/>
</dbReference>
<protein>
    <submittedName>
        <fullName evidence="1">Cytochrome</fullName>
    </submittedName>
</protein>
<dbReference type="RefSeq" id="WP_168057592.1">
    <property type="nucleotide sequence ID" value="NZ_VTOW01000001.1"/>
</dbReference>
<dbReference type="EMBL" id="VTOW01000001">
    <property type="protein sequence ID" value="NKE69278.1"/>
    <property type="molecule type" value="Genomic_DNA"/>
</dbReference>
<dbReference type="PANTHER" id="PTHR43393">
    <property type="entry name" value="CYTOKININ RIBOSIDE 5'-MONOPHOSPHATE PHOSPHORIBOHYDROLASE"/>
    <property type="match status" value="1"/>
</dbReference>
<comment type="caution">
    <text evidence="1">The sequence shown here is derived from an EMBL/GenBank/DDBJ whole genome shotgun (WGS) entry which is preliminary data.</text>
</comment>
<evidence type="ECO:0000313" key="1">
    <source>
        <dbReference type="EMBL" id="NKE69278.1"/>
    </source>
</evidence>
<keyword evidence="2" id="KW-1185">Reference proteome</keyword>